<keyword evidence="1" id="KW-1133">Transmembrane helix</keyword>
<organism evidence="2 3">
    <name type="scientific">Blepharisma stoltei</name>
    <dbReference type="NCBI Taxonomy" id="1481888"/>
    <lineage>
        <taxon>Eukaryota</taxon>
        <taxon>Sar</taxon>
        <taxon>Alveolata</taxon>
        <taxon>Ciliophora</taxon>
        <taxon>Postciliodesmatophora</taxon>
        <taxon>Heterotrichea</taxon>
        <taxon>Heterotrichida</taxon>
        <taxon>Blepharismidae</taxon>
        <taxon>Blepharisma</taxon>
    </lineage>
</organism>
<protein>
    <submittedName>
        <fullName evidence="2">Uncharacterized protein</fullName>
    </submittedName>
</protein>
<comment type="caution">
    <text evidence="2">The sequence shown here is derived from an EMBL/GenBank/DDBJ whole genome shotgun (WGS) entry which is preliminary data.</text>
</comment>
<dbReference type="EMBL" id="CAJZBQ010000027">
    <property type="protein sequence ID" value="CAG9320943.1"/>
    <property type="molecule type" value="Genomic_DNA"/>
</dbReference>
<evidence type="ECO:0000313" key="2">
    <source>
        <dbReference type="EMBL" id="CAG9320943.1"/>
    </source>
</evidence>
<sequence length="584" mass="66471">MGCISSKTHTLIVDYEGTKKEKAGGYTDYLQARKWISNEFPHLRSQAFLLQTMDKPPMTIKNSQDFTNALRLNPKVLKLKITLERPQILSTDPISKLSQAVVKIKNAAGHIEGTGVLISETLLLASSEILKDDLCLENYSVMFYDSRSTTVPFDLNRFYHKFGVNEENYFALAQLSWCRQLDVLLHDVKPVPLELEPSSRRGTKADILYYLKTNPSLNRRTVGYNIERDKISLGDILLGEGAQGAPIFDENCKLLGFFSTKINAGISVKAVTEELKKLYKKGNHGVDDQIEYAFKNSNLDLPEQDFQLPEEEPTNLYLESACYLDYKNESLNYQHFTETKIRKIYNCPADKGSCAVVTPIGIIITGKSLSGDTNKAWIYDNAFSELPNTYDSHEYHCSVMHDSSLYVISGRNSMSIEIFDLSKRQWTRLTNFSKNLYKASCTSINRRIYICGGIKGEKISHSIYSLEGRQLIKHAFKMPAFIYGGGLLNLSSNLVIYFGGVIGLEDTYKEKNLKSFMINIDNGSILEGKNLEESMEFYTIQPYYRKKEAIIFSTKGKLLRYDIKKAKFFYFSIQLEEAEDYSVD</sequence>
<evidence type="ECO:0000313" key="3">
    <source>
        <dbReference type="Proteomes" id="UP001162131"/>
    </source>
</evidence>
<dbReference type="SUPFAM" id="SSF117281">
    <property type="entry name" value="Kelch motif"/>
    <property type="match status" value="1"/>
</dbReference>
<dbReference type="Pfam" id="PF07646">
    <property type="entry name" value="Kelch_2"/>
    <property type="match status" value="1"/>
</dbReference>
<dbReference type="InterPro" id="IPR015915">
    <property type="entry name" value="Kelch-typ_b-propeller"/>
</dbReference>
<feature type="transmembrane region" description="Helical" evidence="1">
    <location>
        <begin position="480"/>
        <end position="504"/>
    </location>
</feature>
<reference evidence="2" key="1">
    <citation type="submission" date="2021-09" db="EMBL/GenBank/DDBJ databases">
        <authorList>
            <consortium name="AG Swart"/>
            <person name="Singh M."/>
            <person name="Singh A."/>
            <person name="Seah K."/>
            <person name="Emmerich C."/>
        </authorList>
    </citation>
    <scope>NUCLEOTIDE SEQUENCE</scope>
    <source>
        <strain evidence="2">ATCC30299</strain>
    </source>
</reference>
<dbReference type="Proteomes" id="UP001162131">
    <property type="component" value="Unassembled WGS sequence"/>
</dbReference>
<dbReference type="InterPro" id="IPR011498">
    <property type="entry name" value="Kelch_2"/>
</dbReference>
<keyword evidence="3" id="KW-1185">Reference proteome</keyword>
<name>A0AAU9JBH8_9CILI</name>
<accession>A0AAU9JBH8</accession>
<evidence type="ECO:0000256" key="1">
    <source>
        <dbReference type="SAM" id="Phobius"/>
    </source>
</evidence>
<dbReference type="AlphaFoldDB" id="A0AAU9JBH8"/>
<keyword evidence="1" id="KW-0472">Membrane</keyword>
<dbReference type="Gene3D" id="2.120.10.80">
    <property type="entry name" value="Kelch-type beta propeller"/>
    <property type="match status" value="1"/>
</dbReference>
<keyword evidence="1" id="KW-0812">Transmembrane</keyword>
<gene>
    <name evidence="2" type="ORF">BSTOLATCC_MIC27519</name>
</gene>
<proteinExistence type="predicted"/>